<dbReference type="Proteomes" id="UP000255265">
    <property type="component" value="Unassembled WGS sequence"/>
</dbReference>
<sequence>MAVQCILTAVERPPAHLLLGSDALSLVTGKLDDLRALLLQWESTTRSTGTAPVGAS</sequence>
<organism evidence="1 2">
    <name type="scientific">Pseudacidovorax intermedius</name>
    <dbReference type="NCBI Taxonomy" id="433924"/>
    <lineage>
        <taxon>Bacteria</taxon>
        <taxon>Pseudomonadati</taxon>
        <taxon>Pseudomonadota</taxon>
        <taxon>Betaproteobacteria</taxon>
        <taxon>Burkholderiales</taxon>
        <taxon>Comamonadaceae</taxon>
        <taxon>Pseudacidovorax</taxon>
    </lineage>
</organism>
<name>A0A370F1V2_9BURK</name>
<accession>A0A370F1V2</accession>
<protein>
    <recommendedName>
        <fullName evidence="3">Short-chain dehydrogenase</fullName>
    </recommendedName>
</protein>
<reference evidence="1 2" key="1">
    <citation type="submission" date="2018-07" db="EMBL/GenBank/DDBJ databases">
        <title>Genomic Encyclopedia of Type Strains, Phase IV (KMG-IV): sequencing the most valuable type-strain genomes for metagenomic binning, comparative biology and taxonomic classification.</title>
        <authorList>
            <person name="Goeker M."/>
        </authorList>
    </citation>
    <scope>NUCLEOTIDE SEQUENCE [LARGE SCALE GENOMIC DNA]</scope>
    <source>
        <strain evidence="1 2">DSM 21352</strain>
    </source>
</reference>
<comment type="caution">
    <text evidence="1">The sequence shown here is derived from an EMBL/GenBank/DDBJ whole genome shotgun (WGS) entry which is preliminary data.</text>
</comment>
<gene>
    <name evidence="1" type="ORF">DFR41_1212</name>
</gene>
<dbReference type="EMBL" id="QQAV01000021">
    <property type="protein sequence ID" value="RDI16498.1"/>
    <property type="molecule type" value="Genomic_DNA"/>
</dbReference>
<keyword evidence="2" id="KW-1185">Reference proteome</keyword>
<evidence type="ECO:0000313" key="1">
    <source>
        <dbReference type="EMBL" id="RDI16498.1"/>
    </source>
</evidence>
<dbReference type="RefSeq" id="WP_017758609.1">
    <property type="nucleotide sequence ID" value="NZ_QQAV01000021.1"/>
</dbReference>
<evidence type="ECO:0008006" key="3">
    <source>
        <dbReference type="Google" id="ProtNLM"/>
    </source>
</evidence>
<proteinExistence type="predicted"/>
<dbReference type="AlphaFoldDB" id="A0A370F1V2"/>
<evidence type="ECO:0000313" key="2">
    <source>
        <dbReference type="Proteomes" id="UP000255265"/>
    </source>
</evidence>